<dbReference type="GO" id="GO:0000256">
    <property type="term" value="P:allantoin catabolic process"/>
    <property type="evidence" value="ECO:0007669"/>
    <property type="project" value="InterPro"/>
</dbReference>
<dbReference type="SUPFAM" id="SSF51182">
    <property type="entry name" value="RmlC-like cupins"/>
    <property type="match status" value="1"/>
</dbReference>
<dbReference type="Gene3D" id="2.60.120.480">
    <property type="entry name" value="Ureidoglycolate hydrolase"/>
    <property type="match status" value="1"/>
</dbReference>
<reference evidence="5" key="1">
    <citation type="submission" date="2010-01" db="EMBL/GenBank/DDBJ databases">
        <title>Genome fragments of uncultured bacteria from the North Pacific subtropical Gyre.</title>
        <authorList>
            <person name="Pham V.D."/>
            <person name="Delong E.F."/>
        </authorList>
    </citation>
    <scope>NUCLEOTIDE SEQUENCE</scope>
</reference>
<evidence type="ECO:0000313" key="5">
    <source>
        <dbReference type="EMBL" id="ADI23044.1"/>
    </source>
</evidence>
<dbReference type="InterPro" id="IPR024060">
    <property type="entry name" value="Ureidoglycolate_lyase_dom_sf"/>
</dbReference>
<comment type="catalytic activity">
    <reaction evidence="4">
        <text>(S)-ureidoglycolate = urea + glyoxylate</text>
        <dbReference type="Rhea" id="RHEA:11304"/>
        <dbReference type="ChEBI" id="CHEBI:16199"/>
        <dbReference type="ChEBI" id="CHEBI:36655"/>
        <dbReference type="ChEBI" id="CHEBI:57296"/>
        <dbReference type="EC" id="4.3.2.3"/>
    </reaction>
</comment>
<dbReference type="AlphaFoldDB" id="E7C6H0"/>
<dbReference type="GO" id="GO:0050385">
    <property type="term" value="F:ureidoglycolate lyase activity"/>
    <property type="evidence" value="ECO:0007669"/>
    <property type="project" value="UniProtKB-EC"/>
</dbReference>
<evidence type="ECO:0000256" key="1">
    <source>
        <dbReference type="ARBA" id="ARBA00011738"/>
    </source>
</evidence>
<name>E7C6H0_9BACT</name>
<evidence type="ECO:0008006" key="6">
    <source>
        <dbReference type="Google" id="ProtNLM"/>
    </source>
</evidence>
<dbReference type="EMBL" id="GU568004">
    <property type="protein sequence ID" value="ADI23044.1"/>
    <property type="molecule type" value="Genomic_DNA"/>
</dbReference>
<sequence>MTSLDSFEIPLIQATNENLKGYGYLVDDYDQAEIEITTWPKKEWRNIEKGTGNEGGITEGPFETWWQGDILYGRNNAVEHKSDYDKDGQYLLGYSCHPKEANKNSLKSDPKQIFIWHVNYHPDGGQLFFPNNNEPFISPLALPGDNIHLKKFKAFYCDGSKGLYIHANIWHEGVFPLKGKSTFRGKQGKVHARVSVDLYKEFQSYIFFKTSIK</sequence>
<dbReference type="Pfam" id="PF04115">
    <property type="entry name" value="Ureidogly_lyase"/>
    <property type="match status" value="1"/>
</dbReference>
<evidence type="ECO:0000256" key="4">
    <source>
        <dbReference type="ARBA" id="ARBA00047684"/>
    </source>
</evidence>
<protein>
    <recommendedName>
        <fullName evidence="6">Ureidoglycolate hydrolase</fullName>
    </recommendedName>
</protein>
<organism evidence="5">
    <name type="scientific">uncultured Planctomycetales bacterium HF0770_03I01</name>
    <dbReference type="NCBI Taxonomy" id="723609"/>
    <lineage>
        <taxon>Bacteria</taxon>
        <taxon>Pseudomonadati</taxon>
        <taxon>Planctomycetota</taxon>
        <taxon>Planctomycetia</taxon>
        <taxon>Planctomycetales</taxon>
        <taxon>environmental samples</taxon>
    </lineage>
</organism>
<evidence type="ECO:0000256" key="3">
    <source>
        <dbReference type="ARBA" id="ARBA00023239"/>
    </source>
</evidence>
<accession>E7C6H0</accession>
<comment type="subunit">
    <text evidence="1">Homodimer.</text>
</comment>
<keyword evidence="2" id="KW-0659">Purine metabolism</keyword>
<proteinExistence type="predicted"/>
<dbReference type="InterPro" id="IPR011051">
    <property type="entry name" value="RmlC_Cupin_sf"/>
</dbReference>
<dbReference type="InterPro" id="IPR007247">
    <property type="entry name" value="Ureidogly_lyase"/>
</dbReference>
<dbReference type="GO" id="GO:0004848">
    <property type="term" value="F:ureidoglycolate hydrolase activity"/>
    <property type="evidence" value="ECO:0007669"/>
    <property type="project" value="InterPro"/>
</dbReference>
<dbReference type="GO" id="GO:0006144">
    <property type="term" value="P:purine nucleobase metabolic process"/>
    <property type="evidence" value="ECO:0007669"/>
    <property type="project" value="UniProtKB-KW"/>
</dbReference>
<keyword evidence="3" id="KW-0456">Lyase</keyword>
<evidence type="ECO:0000256" key="2">
    <source>
        <dbReference type="ARBA" id="ARBA00022631"/>
    </source>
</evidence>